<dbReference type="SUPFAM" id="SSF52743">
    <property type="entry name" value="Subtilisin-like"/>
    <property type="match status" value="1"/>
</dbReference>
<dbReference type="Proteomes" id="UP001144323">
    <property type="component" value="Unassembled WGS sequence"/>
</dbReference>
<dbReference type="InterPro" id="IPR018247">
    <property type="entry name" value="EF_Hand_1_Ca_BS"/>
</dbReference>
<dbReference type="AlphaFoldDB" id="A0A9W6GQF6"/>
<name>A0A9W6GQF6_9HYPH</name>
<protein>
    <recommendedName>
        <fullName evidence="2">Peptidase S8/S53 domain-containing protein</fullName>
    </recommendedName>
</protein>
<dbReference type="GO" id="GO:0006508">
    <property type="term" value="P:proteolysis"/>
    <property type="evidence" value="ECO:0007669"/>
    <property type="project" value="UniProtKB-KW"/>
</dbReference>
<dbReference type="EMBL" id="BSEC01000001">
    <property type="protein sequence ID" value="GLI91168.1"/>
    <property type="molecule type" value="Genomic_DNA"/>
</dbReference>
<accession>A0A9W6GQF6</accession>
<dbReference type="PROSITE" id="PS51892">
    <property type="entry name" value="SUBTILASE"/>
    <property type="match status" value="1"/>
</dbReference>
<dbReference type="GO" id="GO:0004252">
    <property type="term" value="F:serine-type endopeptidase activity"/>
    <property type="evidence" value="ECO:0007669"/>
    <property type="project" value="UniProtKB-UniRule"/>
</dbReference>
<comment type="similarity">
    <text evidence="1">Belongs to the peptidase S8 family.</text>
</comment>
<reference evidence="3" key="1">
    <citation type="journal article" date="2023" name="Int. J. Syst. Evol. Microbiol.">
        <title>Methylocystis iwaonis sp. nov., a type II methane-oxidizing bacterium from surface soil of a rice paddy field in Japan, and emended description of the genus Methylocystis (ex Whittenbury et al. 1970) Bowman et al. 1993.</title>
        <authorList>
            <person name="Kaise H."/>
            <person name="Sawadogo J.B."/>
            <person name="Alam M.S."/>
            <person name="Ueno C."/>
            <person name="Dianou D."/>
            <person name="Shinjo R."/>
            <person name="Asakawa S."/>
        </authorList>
    </citation>
    <scope>NUCLEOTIDE SEQUENCE</scope>
    <source>
        <strain evidence="3">LMG27198</strain>
    </source>
</reference>
<dbReference type="InterPro" id="IPR011049">
    <property type="entry name" value="Serralysin-like_metalloprot_C"/>
</dbReference>
<dbReference type="Pfam" id="PF00082">
    <property type="entry name" value="Peptidase_S8"/>
    <property type="match status" value="1"/>
</dbReference>
<comment type="caution">
    <text evidence="3">The sequence shown here is derived from an EMBL/GenBank/DDBJ whole genome shotgun (WGS) entry which is preliminary data.</text>
</comment>
<feature type="domain" description="Peptidase S8/S53" evidence="2">
    <location>
        <begin position="4"/>
        <end position="298"/>
    </location>
</feature>
<gene>
    <name evidence="3" type="ORF">LMG27198_01600</name>
</gene>
<evidence type="ECO:0000256" key="1">
    <source>
        <dbReference type="PROSITE-ProRule" id="PRU01240"/>
    </source>
</evidence>
<evidence type="ECO:0000313" key="3">
    <source>
        <dbReference type="EMBL" id="GLI91168.1"/>
    </source>
</evidence>
<dbReference type="PROSITE" id="PS00018">
    <property type="entry name" value="EF_HAND_1"/>
    <property type="match status" value="1"/>
</dbReference>
<keyword evidence="4" id="KW-1185">Reference proteome</keyword>
<feature type="active site" description="Charge relay system" evidence="1">
    <location>
        <position position="112"/>
    </location>
</feature>
<keyword evidence="1" id="KW-0720">Serine protease</keyword>
<proteinExistence type="inferred from homology"/>
<evidence type="ECO:0000259" key="2">
    <source>
        <dbReference type="Pfam" id="PF00082"/>
    </source>
</evidence>
<dbReference type="Gene3D" id="3.40.50.200">
    <property type="entry name" value="Peptidase S8/S53 domain"/>
    <property type="match status" value="1"/>
</dbReference>
<dbReference type="InterPro" id="IPR000209">
    <property type="entry name" value="Peptidase_S8/S53_dom"/>
</dbReference>
<keyword evidence="1" id="KW-0645">Protease</keyword>
<feature type="active site" description="Charge relay system" evidence="1">
    <location>
        <position position="10"/>
    </location>
</feature>
<organism evidence="3 4">
    <name type="scientific">Methylocystis echinoides</name>
    <dbReference type="NCBI Taxonomy" id="29468"/>
    <lineage>
        <taxon>Bacteria</taxon>
        <taxon>Pseudomonadati</taxon>
        <taxon>Pseudomonadota</taxon>
        <taxon>Alphaproteobacteria</taxon>
        <taxon>Hyphomicrobiales</taxon>
        <taxon>Methylocystaceae</taxon>
        <taxon>Methylocystis</taxon>
    </lineage>
</organism>
<evidence type="ECO:0000313" key="4">
    <source>
        <dbReference type="Proteomes" id="UP001144323"/>
    </source>
</evidence>
<sequence>MPAVIIGDIDTGLNYATNSQVWINQGEIPKGLPIKDVDGDLVITFKDLNAPYYYNAPYVRDSNGNGVIDGQDLLADTRWANGVDDDQNGYLDDLVGWNFVYGTNDATDINGHGTWIASIISQSAGPSTYIVPIQIIGNFPSGAWSQAVDYFTALAKAAKARGGGERYIATNNPYSGNVPDWSAEMTALSNAARADILFLAGAGNDPTVDNDITAKYPANLSSYRLAGADCVISVTAIDGSGAISGNFGRYAVDIAAQGGSTSAAVAYATGAVAAYALKWPGATAQQIRSTLFASAVPTAQSVGKTASGGVLDQATFLNKTPALTPTGATMLGTYKGETLTGTSDDDLFVGHPDGATGRLASNEVDTLTGGAGNDMFVVGSSYELGGRTDFAVITDFAAGDKIGVAGAVADYEVRDASARGASGAGVYRKSDGELVAIVQGKSAGQISAADFIGTR</sequence>
<feature type="active site" description="Charge relay system" evidence="1">
    <location>
        <position position="262"/>
    </location>
</feature>
<dbReference type="RefSeq" id="WP_281799725.1">
    <property type="nucleotide sequence ID" value="NZ_BSEC01000001.1"/>
</dbReference>
<dbReference type="SUPFAM" id="SSF51120">
    <property type="entry name" value="beta-Roll"/>
    <property type="match status" value="1"/>
</dbReference>
<keyword evidence="1" id="KW-0378">Hydrolase</keyword>
<dbReference type="InterPro" id="IPR036852">
    <property type="entry name" value="Peptidase_S8/S53_dom_sf"/>
</dbReference>